<dbReference type="AlphaFoldDB" id="A0A0K2E3S2"/>
<evidence type="ECO:0000313" key="3">
    <source>
        <dbReference type="EMBL" id="NVH36712.1"/>
    </source>
</evidence>
<sequence length="275" mass="30679">MGMKKAALAYQKKGFSVIPISPSNKQPMIKFADKPAMTAQEIEDFWSQYPDSNIAVRTDKFFVIDIDLHGKHNGYESLANWEHLNLITPTLQAKTASGGKHIFYFKHPDVSMTQMIGFLPGVDVKAHPNNYVLVAPSKTPKGEYAWDLEKSKEGGTMVTASRALVMAIKQEYLKKNNRSELDDIYYQIRNGAGKRNRTTEVFEMIVKGFGEEGSRNDTAAKFAGTLLARSVDPNCVLELARIANNNSADPLSDRELSRTVDSMVQKHMRGGGSDW</sequence>
<gene>
    <name evidence="3" type="ORF">HU146_05470</name>
</gene>
<evidence type="ECO:0000259" key="2">
    <source>
        <dbReference type="SMART" id="SM00943"/>
    </source>
</evidence>
<comment type="caution">
    <text evidence="3">The sequence shown here is derived from an EMBL/GenBank/DDBJ whole genome shotgun (WGS) entry which is preliminary data.</text>
</comment>
<reference evidence="3 4" key="1">
    <citation type="submission" date="2020-06" db="EMBL/GenBank/DDBJ databases">
        <title>Pan-genome analysis of Streptococcus suis serotype 2 revealed genomic diversity among strains of different virulence.</title>
        <authorList>
            <person name="Guo G."/>
            <person name="Zhang W."/>
        </authorList>
    </citation>
    <scope>NUCLEOTIDE SEQUENCE [LARGE SCALE GENOMIC DNA]</scope>
    <source>
        <strain evidence="3 4">ZJ92091101</strain>
    </source>
</reference>
<dbReference type="CDD" id="cd04859">
    <property type="entry name" value="Prim_Pol"/>
    <property type="match status" value="1"/>
</dbReference>
<dbReference type="Pfam" id="PF08708">
    <property type="entry name" value="PriCT_1"/>
    <property type="match status" value="1"/>
</dbReference>
<protein>
    <submittedName>
        <fullName evidence="3">Bifunctional DNA primase/polymerase</fullName>
    </submittedName>
</protein>
<evidence type="ECO:0000259" key="1">
    <source>
        <dbReference type="SMART" id="SM00942"/>
    </source>
</evidence>
<evidence type="ECO:0000313" key="4">
    <source>
        <dbReference type="Proteomes" id="UP000548355"/>
    </source>
</evidence>
<dbReference type="Pfam" id="PF09250">
    <property type="entry name" value="Prim-Pol"/>
    <property type="match status" value="1"/>
</dbReference>
<dbReference type="InterPro" id="IPR015330">
    <property type="entry name" value="DNA_primase/pol_bifunc_N"/>
</dbReference>
<dbReference type="SMART" id="SM00943">
    <property type="entry name" value="Prim-Pol"/>
    <property type="match status" value="1"/>
</dbReference>
<proteinExistence type="predicted"/>
<name>A0A0K2E3S2_STRSU</name>
<accession>A0A0K2E3S2</accession>
<dbReference type="RefSeq" id="WP_013730177.1">
    <property type="nucleotide sequence ID" value="NZ_BCCO01000033.1"/>
</dbReference>
<feature type="domain" description="Primase C-terminal 1" evidence="1">
    <location>
        <begin position="204"/>
        <end position="269"/>
    </location>
</feature>
<feature type="domain" description="DNA primase/polymerase bifunctional N-terminal" evidence="2">
    <location>
        <begin position="7"/>
        <end position="148"/>
    </location>
</feature>
<dbReference type="SUPFAM" id="SSF56747">
    <property type="entry name" value="Prim-pol domain"/>
    <property type="match status" value="1"/>
</dbReference>
<dbReference type="EMBL" id="JABXEU010000013">
    <property type="protein sequence ID" value="NVH36712.1"/>
    <property type="molecule type" value="Genomic_DNA"/>
</dbReference>
<dbReference type="InterPro" id="IPR014820">
    <property type="entry name" value="PriCT_1"/>
</dbReference>
<dbReference type="SMART" id="SM00942">
    <property type="entry name" value="PriCT_1"/>
    <property type="match status" value="1"/>
</dbReference>
<organism evidence="3 4">
    <name type="scientific">Streptococcus suis</name>
    <dbReference type="NCBI Taxonomy" id="1307"/>
    <lineage>
        <taxon>Bacteria</taxon>
        <taxon>Bacillati</taxon>
        <taxon>Bacillota</taxon>
        <taxon>Bacilli</taxon>
        <taxon>Lactobacillales</taxon>
        <taxon>Streptococcaceae</taxon>
        <taxon>Streptococcus</taxon>
    </lineage>
</organism>
<dbReference type="Gene3D" id="3.30.720.160">
    <property type="entry name" value="Bifunctional DNA primase/polymerase, N-terminal"/>
    <property type="match status" value="1"/>
</dbReference>
<dbReference type="Proteomes" id="UP000548355">
    <property type="component" value="Unassembled WGS sequence"/>
</dbReference>